<comment type="subcellular location">
    <subcellularLocation>
        <location evidence="1">Nucleus</location>
    </subcellularLocation>
</comment>
<dbReference type="CDD" id="cd15492">
    <property type="entry name" value="PHD_BRPF_JADE_like"/>
    <property type="match status" value="1"/>
</dbReference>
<reference evidence="11" key="1">
    <citation type="submission" date="2021-03" db="EMBL/GenBank/DDBJ databases">
        <authorList>
            <person name="Palmer J.M."/>
        </authorList>
    </citation>
    <scope>NUCLEOTIDE SEQUENCE</scope>
    <source>
        <strain evidence="11">ARV_011</strain>
    </source>
</reference>
<dbReference type="SMART" id="SM00249">
    <property type="entry name" value="PHD"/>
    <property type="match status" value="2"/>
</dbReference>
<keyword evidence="4 7" id="KW-0863">Zinc-finger</keyword>
<evidence type="ECO:0000259" key="9">
    <source>
        <dbReference type="PROSITE" id="PS50016"/>
    </source>
</evidence>
<dbReference type="Pfam" id="PF13831">
    <property type="entry name" value="PHD_2"/>
    <property type="match status" value="1"/>
</dbReference>
<gene>
    <name evidence="11" type="primary">NTO1</name>
    <name evidence="11" type="ORF">KQ657_004861</name>
</gene>
<dbReference type="InterPro" id="IPR034732">
    <property type="entry name" value="EPHD"/>
</dbReference>
<dbReference type="EMBL" id="JAHMUF010000008">
    <property type="protein sequence ID" value="KAG7194153.1"/>
    <property type="molecule type" value="Genomic_DNA"/>
</dbReference>
<dbReference type="InterPro" id="IPR013083">
    <property type="entry name" value="Znf_RING/FYVE/PHD"/>
</dbReference>
<evidence type="ECO:0000256" key="5">
    <source>
        <dbReference type="ARBA" id="ARBA00022833"/>
    </source>
</evidence>
<dbReference type="InterPro" id="IPR019787">
    <property type="entry name" value="Znf_PHD-finger"/>
</dbReference>
<dbReference type="PROSITE" id="PS01359">
    <property type="entry name" value="ZF_PHD_1"/>
    <property type="match status" value="1"/>
</dbReference>
<dbReference type="InterPro" id="IPR019786">
    <property type="entry name" value="Zinc_finger_PHD-type_CS"/>
</dbReference>
<dbReference type="PANTHER" id="PTHR13793:SF107">
    <property type="entry name" value="BROMODOMAIN-CONTAINING PROTEIN HOMOLOG"/>
    <property type="match status" value="1"/>
</dbReference>
<feature type="domain" description="PHD-type" evidence="10">
    <location>
        <begin position="275"/>
        <end position="392"/>
    </location>
</feature>
<dbReference type="AlphaFoldDB" id="A0A9P7VA37"/>
<name>A0A9P7VA37_9ASCO</name>
<evidence type="ECO:0000256" key="2">
    <source>
        <dbReference type="ARBA" id="ARBA00022723"/>
    </source>
</evidence>
<dbReference type="GO" id="GO:0006357">
    <property type="term" value="P:regulation of transcription by RNA polymerase II"/>
    <property type="evidence" value="ECO:0007669"/>
    <property type="project" value="TreeGrafter"/>
</dbReference>
<dbReference type="OrthoDB" id="20839at2759"/>
<feature type="region of interest" description="Disordered" evidence="8">
    <location>
        <begin position="726"/>
        <end position="747"/>
    </location>
</feature>
<evidence type="ECO:0000256" key="4">
    <source>
        <dbReference type="ARBA" id="ARBA00022771"/>
    </source>
</evidence>
<sequence length="797" mass="92533">MGIIYLDSNKPREEQDYHEIYSDLDEADELEVIFEYDDSDSESDTINHRLEGFTSKLKQPVFREVLNGPMDVPKFPKSLLDFGFQEPRTRLRKTPTSSGIGSGQGRGEIIPYIRPFQFPDVKDVSKVADQKRSLVCYDLDEQDFCYLQHRNKGKYVKLTLEVFEIMMSVLEVEWQELEMRMQSLNPTVSPMDDRTSNTTLALDDEKYGNDDGIVSLDQIDDQKCAICNESDCENLNAIVFCDGCNIAVHQECYGVAFIPEGQWLCRKCMISRHSEVDCIFCPSKTGAFKQLDNSLWSHVVCALWINELYFANPIYMEPIEGLDLIPKSRWRLNCYICKQKKGACIQCYNRSCFQAYHVTCAKRSNLYMKLTNGITGAIRNKASLLSFCDKHTPAGYLNQSEIHKSIHKTRLFFKDKNILKEQNMAKFQHQQLTNRLNNLKWKTSKNTPIPPNVFSDKLYEILTMLKIETMNYFVKKLNAVKGLTVLPNISKEDQRHEVRQICNEVCRYWCLKRELKNGAPLIRRNNNMESMSSVLYGANNRDEINRKIEFSDVLARDLDKLLDMVLLTSQRQKQMLESSTIRLDTVNLTCFYLKSQIEEVLNNICKKVDGSKSLIEYEISIDKLSAKLESDGGRQLSLFKIMEKNYAFGYTQVSELKDDLDRLFRAIQNKLKPISLLHKTAKKWYREFNENGLTQLLEAEKISQFGVPEMERLYELLKTDESARPATVEPEASIKKRVGSANPRRKNTRTAKSLVVLRKLKRTTEKVEEESLSDVEDLSEEHWKELINFIRKRRRRL</sequence>
<dbReference type="Pfam" id="PF10513">
    <property type="entry name" value="EPL1"/>
    <property type="match status" value="1"/>
</dbReference>
<keyword evidence="12" id="KW-1185">Reference proteome</keyword>
<evidence type="ECO:0000256" key="6">
    <source>
        <dbReference type="ARBA" id="ARBA00023242"/>
    </source>
</evidence>
<dbReference type="PROSITE" id="PS50016">
    <property type="entry name" value="ZF_PHD_2"/>
    <property type="match status" value="1"/>
</dbReference>
<dbReference type="GO" id="GO:0008270">
    <property type="term" value="F:zinc ion binding"/>
    <property type="evidence" value="ECO:0007669"/>
    <property type="project" value="UniProtKB-KW"/>
</dbReference>
<feature type="domain" description="PHD-type" evidence="9">
    <location>
        <begin position="221"/>
        <end position="271"/>
    </location>
</feature>
<evidence type="ECO:0000313" key="12">
    <source>
        <dbReference type="Proteomes" id="UP000790833"/>
    </source>
</evidence>
<dbReference type="PROSITE" id="PS51805">
    <property type="entry name" value="EPHD"/>
    <property type="match status" value="1"/>
</dbReference>
<keyword evidence="6" id="KW-0539">Nucleus</keyword>
<dbReference type="Proteomes" id="UP000790833">
    <property type="component" value="Unassembled WGS sequence"/>
</dbReference>
<dbReference type="GO" id="GO:0005634">
    <property type="term" value="C:nucleus"/>
    <property type="evidence" value="ECO:0007669"/>
    <property type="project" value="UniProtKB-SubCell"/>
</dbReference>
<dbReference type="Gene3D" id="3.30.40.10">
    <property type="entry name" value="Zinc/RING finger domain, C3HC4 (zinc finger)"/>
    <property type="match status" value="2"/>
</dbReference>
<protein>
    <submittedName>
        <fullName evidence="11">NuA3 HAT complex component nto1</fullName>
    </submittedName>
</protein>
<evidence type="ECO:0000256" key="8">
    <source>
        <dbReference type="SAM" id="MobiDB-lite"/>
    </source>
</evidence>
<evidence type="ECO:0000256" key="7">
    <source>
        <dbReference type="PROSITE-ProRule" id="PRU00146"/>
    </source>
</evidence>
<evidence type="ECO:0000256" key="1">
    <source>
        <dbReference type="ARBA" id="ARBA00004123"/>
    </source>
</evidence>
<keyword evidence="3" id="KW-0677">Repeat</keyword>
<dbReference type="Pfam" id="PF13832">
    <property type="entry name" value="zf-HC5HC2H_2"/>
    <property type="match status" value="1"/>
</dbReference>
<evidence type="ECO:0000259" key="10">
    <source>
        <dbReference type="PROSITE" id="PS51805"/>
    </source>
</evidence>
<evidence type="ECO:0000313" key="11">
    <source>
        <dbReference type="EMBL" id="KAG7194153.1"/>
    </source>
</evidence>
<dbReference type="FunFam" id="3.30.40.10:FF:000007">
    <property type="entry name" value="Bromodomain containing 1, isoform CRA_b"/>
    <property type="match status" value="1"/>
</dbReference>
<proteinExistence type="predicted"/>
<dbReference type="PANTHER" id="PTHR13793">
    <property type="entry name" value="PHD FINGER PROTEINS"/>
    <property type="match status" value="1"/>
</dbReference>
<keyword evidence="5" id="KW-0862">Zinc</keyword>
<feature type="compositionally biased region" description="Basic residues" evidence="8">
    <location>
        <begin position="735"/>
        <end position="747"/>
    </location>
</feature>
<dbReference type="InterPro" id="IPR019542">
    <property type="entry name" value="Enhancer_polycomb-like_N"/>
</dbReference>
<comment type="caution">
    <text evidence="11">The sequence shown here is derived from an EMBL/GenBank/DDBJ whole genome shotgun (WGS) entry which is preliminary data.</text>
</comment>
<dbReference type="RefSeq" id="XP_043049700.1">
    <property type="nucleotide sequence ID" value="XM_043195527.1"/>
</dbReference>
<dbReference type="GeneID" id="66118235"/>
<dbReference type="SUPFAM" id="SSF57903">
    <property type="entry name" value="FYVE/PHD zinc finger"/>
    <property type="match status" value="1"/>
</dbReference>
<evidence type="ECO:0000256" key="3">
    <source>
        <dbReference type="ARBA" id="ARBA00022737"/>
    </source>
</evidence>
<dbReference type="InterPro" id="IPR001965">
    <property type="entry name" value="Znf_PHD"/>
</dbReference>
<accession>A0A9P7VA37</accession>
<organism evidence="11 12">
    <name type="scientific">Scheffersomyces spartinae</name>
    <dbReference type="NCBI Taxonomy" id="45513"/>
    <lineage>
        <taxon>Eukaryota</taxon>
        <taxon>Fungi</taxon>
        <taxon>Dikarya</taxon>
        <taxon>Ascomycota</taxon>
        <taxon>Saccharomycotina</taxon>
        <taxon>Pichiomycetes</taxon>
        <taxon>Debaryomycetaceae</taxon>
        <taxon>Scheffersomyces</taxon>
    </lineage>
</organism>
<dbReference type="InterPro" id="IPR050701">
    <property type="entry name" value="Histone_Mod_Regulator"/>
</dbReference>
<keyword evidence="2" id="KW-0479">Metal-binding</keyword>
<dbReference type="InterPro" id="IPR011011">
    <property type="entry name" value="Znf_FYVE_PHD"/>
</dbReference>